<evidence type="ECO:0000259" key="5">
    <source>
        <dbReference type="PROSITE" id="PS50932"/>
    </source>
</evidence>
<dbReference type="EMBL" id="JACONZ010000005">
    <property type="protein sequence ID" value="MBC5582473.1"/>
    <property type="molecule type" value="Genomic_DNA"/>
</dbReference>
<reference evidence="7" key="1">
    <citation type="submission" date="2020-08" db="EMBL/GenBank/DDBJ databases">
        <title>Genome public.</title>
        <authorList>
            <person name="Liu C."/>
            <person name="Sun Q."/>
        </authorList>
    </citation>
    <scope>NUCLEOTIDE SEQUENCE</scope>
    <source>
        <strain evidence="7">BX8</strain>
    </source>
</reference>
<sequence>MGKAITIRDIAKEAKVSPTTVSRYLNGTGYVDEQTASRICEVVERFHYRPNRIAQSLKNKETKNLVLVVPDIQNPFYSKMANEMQRLLFEEGYTVTLFDSGGEFSMEMKYLGVADAIAADGILFASFSSHQTILRELQRSGVPVVMINSYDACPFDSVHGVRGQSTYLSTKHLIALGHTDIGFAGGNTGTSIEVSRRAGYLRAMQEAGLPVTGEYVFEMGFDSDSGRKCGTYFSALPKMPTAICCANDMIALGVIQILLERRYKLPRDVSVTGVDNIMYGDLCSPPLTSVTNDSSEFAHLAVKTLLERIRGTYTGDPREFLIQRRLVVRGSTAAPKSKECELR</sequence>
<dbReference type="InterPro" id="IPR010982">
    <property type="entry name" value="Lambda_DNA-bd_dom_sf"/>
</dbReference>
<dbReference type="Proteomes" id="UP000659630">
    <property type="component" value="Unassembled WGS sequence"/>
</dbReference>
<dbReference type="PROSITE" id="PS50943">
    <property type="entry name" value="HTH_CROC1"/>
    <property type="match status" value="1"/>
</dbReference>
<dbReference type="PROSITE" id="PS00356">
    <property type="entry name" value="HTH_LACI_1"/>
    <property type="match status" value="1"/>
</dbReference>
<name>A0A923L257_9FIRM</name>
<keyword evidence="4" id="KW-0804">Transcription</keyword>
<dbReference type="AlphaFoldDB" id="A0A923L257"/>
<protein>
    <submittedName>
        <fullName evidence="7">LacI family DNA-binding transcriptional regulator</fullName>
    </submittedName>
</protein>
<organism evidence="7 8">
    <name type="scientific">Anaerofilum hominis</name>
    <dbReference type="NCBI Taxonomy" id="2763016"/>
    <lineage>
        <taxon>Bacteria</taxon>
        <taxon>Bacillati</taxon>
        <taxon>Bacillota</taxon>
        <taxon>Clostridia</taxon>
        <taxon>Eubacteriales</taxon>
        <taxon>Oscillospiraceae</taxon>
        <taxon>Anaerofilum</taxon>
    </lineage>
</organism>
<evidence type="ECO:0000313" key="8">
    <source>
        <dbReference type="Proteomes" id="UP000659630"/>
    </source>
</evidence>
<dbReference type="Gene3D" id="3.40.50.2300">
    <property type="match status" value="2"/>
</dbReference>
<dbReference type="SUPFAM" id="SSF53822">
    <property type="entry name" value="Periplasmic binding protein-like I"/>
    <property type="match status" value="1"/>
</dbReference>
<evidence type="ECO:0000256" key="1">
    <source>
        <dbReference type="ARBA" id="ARBA00022491"/>
    </source>
</evidence>
<comment type="caution">
    <text evidence="7">The sequence shown here is derived from an EMBL/GenBank/DDBJ whole genome shotgun (WGS) entry which is preliminary data.</text>
</comment>
<dbReference type="InterPro" id="IPR000843">
    <property type="entry name" value="HTH_LacI"/>
</dbReference>
<dbReference type="SUPFAM" id="SSF47413">
    <property type="entry name" value="lambda repressor-like DNA-binding domains"/>
    <property type="match status" value="1"/>
</dbReference>
<keyword evidence="1" id="KW-0678">Repressor</keyword>
<dbReference type="Gene3D" id="1.10.260.40">
    <property type="entry name" value="lambda repressor-like DNA-binding domains"/>
    <property type="match status" value="1"/>
</dbReference>
<dbReference type="CDD" id="cd06267">
    <property type="entry name" value="PBP1_LacI_sugar_binding-like"/>
    <property type="match status" value="1"/>
</dbReference>
<evidence type="ECO:0000256" key="2">
    <source>
        <dbReference type="ARBA" id="ARBA00023015"/>
    </source>
</evidence>
<dbReference type="RefSeq" id="WP_186888832.1">
    <property type="nucleotide sequence ID" value="NZ_JACONZ010000005.1"/>
</dbReference>
<dbReference type="PROSITE" id="PS50932">
    <property type="entry name" value="HTH_LACI_2"/>
    <property type="match status" value="1"/>
</dbReference>
<dbReference type="PANTHER" id="PTHR30146:SF148">
    <property type="entry name" value="HTH-TYPE TRANSCRIPTIONAL REPRESSOR PURR-RELATED"/>
    <property type="match status" value="1"/>
</dbReference>
<dbReference type="PANTHER" id="PTHR30146">
    <property type="entry name" value="LACI-RELATED TRANSCRIPTIONAL REPRESSOR"/>
    <property type="match status" value="1"/>
</dbReference>
<gene>
    <name evidence="7" type="ORF">H8S23_13245</name>
</gene>
<proteinExistence type="predicted"/>
<evidence type="ECO:0000256" key="3">
    <source>
        <dbReference type="ARBA" id="ARBA00023125"/>
    </source>
</evidence>
<evidence type="ECO:0000313" key="7">
    <source>
        <dbReference type="EMBL" id="MBC5582473.1"/>
    </source>
</evidence>
<dbReference type="GO" id="GO:0003700">
    <property type="term" value="F:DNA-binding transcription factor activity"/>
    <property type="evidence" value="ECO:0007669"/>
    <property type="project" value="TreeGrafter"/>
</dbReference>
<dbReference type="InterPro" id="IPR046335">
    <property type="entry name" value="LacI/GalR-like_sensor"/>
</dbReference>
<dbReference type="GO" id="GO:0000976">
    <property type="term" value="F:transcription cis-regulatory region binding"/>
    <property type="evidence" value="ECO:0007669"/>
    <property type="project" value="TreeGrafter"/>
</dbReference>
<keyword evidence="2" id="KW-0805">Transcription regulation</keyword>
<feature type="domain" description="HTH cro/C1-type" evidence="6">
    <location>
        <begin position="5"/>
        <end position="42"/>
    </location>
</feature>
<keyword evidence="8" id="KW-1185">Reference proteome</keyword>
<dbReference type="InterPro" id="IPR028082">
    <property type="entry name" value="Peripla_BP_I"/>
</dbReference>
<evidence type="ECO:0000259" key="6">
    <source>
        <dbReference type="PROSITE" id="PS50943"/>
    </source>
</evidence>
<dbReference type="InterPro" id="IPR001387">
    <property type="entry name" value="Cro/C1-type_HTH"/>
</dbReference>
<accession>A0A923L257</accession>
<dbReference type="SMART" id="SM00354">
    <property type="entry name" value="HTH_LACI"/>
    <property type="match status" value="1"/>
</dbReference>
<dbReference type="CDD" id="cd01392">
    <property type="entry name" value="HTH_LacI"/>
    <property type="match status" value="1"/>
</dbReference>
<evidence type="ECO:0000256" key="4">
    <source>
        <dbReference type="ARBA" id="ARBA00023163"/>
    </source>
</evidence>
<dbReference type="Pfam" id="PF00356">
    <property type="entry name" value="LacI"/>
    <property type="match status" value="1"/>
</dbReference>
<feature type="domain" description="HTH lacI-type" evidence="5">
    <location>
        <begin position="5"/>
        <end position="59"/>
    </location>
</feature>
<dbReference type="Pfam" id="PF13377">
    <property type="entry name" value="Peripla_BP_3"/>
    <property type="match status" value="1"/>
</dbReference>
<keyword evidence="3 7" id="KW-0238">DNA-binding</keyword>